<reference evidence="2 3" key="1">
    <citation type="submission" date="2019-05" db="EMBL/GenBank/DDBJ databases">
        <title>Verrucobacter flavum gen. nov., sp. nov. a new member of the family Verrucomicrobiaceae.</title>
        <authorList>
            <person name="Szuroczki S."/>
            <person name="Abbaszade G."/>
            <person name="Szabo A."/>
            <person name="Felfoldi T."/>
            <person name="Schumann P."/>
            <person name="Boka K."/>
            <person name="Keki Z."/>
            <person name="Toumi M."/>
            <person name="Toth E."/>
        </authorList>
    </citation>
    <scope>NUCLEOTIDE SEQUENCE [LARGE SCALE GENOMIC DNA]</scope>
    <source>
        <strain evidence="2 3">MG-N-17</strain>
    </source>
</reference>
<dbReference type="OrthoDB" id="187760at2"/>
<evidence type="ECO:0000313" key="3">
    <source>
        <dbReference type="Proteomes" id="UP000306196"/>
    </source>
</evidence>
<dbReference type="NCBIfam" id="TIGR02598">
    <property type="entry name" value="Verru_Chthon cassette protein B"/>
    <property type="match status" value="1"/>
</dbReference>
<gene>
    <name evidence="2" type="primary">vccB</name>
    <name evidence="2" type="ORF">FEM03_22325</name>
</gene>
<dbReference type="RefSeq" id="WP_138088533.1">
    <property type="nucleotide sequence ID" value="NZ_VAUV01000023.1"/>
</dbReference>
<comment type="caution">
    <text evidence="2">The sequence shown here is derived from an EMBL/GenBank/DDBJ whole genome shotgun (WGS) entry which is preliminary data.</text>
</comment>
<dbReference type="Proteomes" id="UP000306196">
    <property type="component" value="Unassembled WGS sequence"/>
</dbReference>
<accession>A0A5R8K875</accession>
<feature type="transmembrane region" description="Helical" evidence="1">
    <location>
        <begin position="21"/>
        <end position="43"/>
    </location>
</feature>
<dbReference type="InterPro" id="IPR019838">
    <property type="entry name" value="Verru/Chthon_B"/>
</dbReference>
<proteinExistence type="predicted"/>
<protein>
    <submittedName>
        <fullName evidence="2">Verru_Chthon cassette protein B</fullName>
    </submittedName>
</protein>
<dbReference type="EMBL" id="VAUV01000023">
    <property type="protein sequence ID" value="TLD68544.1"/>
    <property type="molecule type" value="Genomic_DNA"/>
</dbReference>
<sequence length="182" mass="19705">MNRLFPSFHHRTRQAFSLAEVAISVAILALSLTTLLGLIPSVMDNMRQATNRTAETRIVSEISGAIGLADWGAPAAAPHHWSNLPTILANRWYFDDQANPIAPDDASFDLRVAYVASAQLASESGTTAHGDINMPVGDTADLPAATNAKAIHIRIASSTRENFPFDNPNTFSTYLTLVARQF</sequence>
<dbReference type="AlphaFoldDB" id="A0A5R8K875"/>
<keyword evidence="1" id="KW-0812">Transmembrane</keyword>
<keyword evidence="1" id="KW-0472">Membrane</keyword>
<name>A0A5R8K875_9BACT</name>
<evidence type="ECO:0000313" key="2">
    <source>
        <dbReference type="EMBL" id="TLD68544.1"/>
    </source>
</evidence>
<organism evidence="2 3">
    <name type="scientific">Phragmitibacter flavus</name>
    <dbReference type="NCBI Taxonomy" id="2576071"/>
    <lineage>
        <taxon>Bacteria</taxon>
        <taxon>Pseudomonadati</taxon>
        <taxon>Verrucomicrobiota</taxon>
        <taxon>Verrucomicrobiia</taxon>
        <taxon>Verrucomicrobiales</taxon>
        <taxon>Verrucomicrobiaceae</taxon>
        <taxon>Phragmitibacter</taxon>
    </lineage>
</organism>
<keyword evidence="1" id="KW-1133">Transmembrane helix</keyword>
<keyword evidence="3" id="KW-1185">Reference proteome</keyword>
<evidence type="ECO:0000256" key="1">
    <source>
        <dbReference type="SAM" id="Phobius"/>
    </source>
</evidence>